<organism evidence="1 2">
    <name type="scientific">Pneumocystis oryctolagi</name>
    <dbReference type="NCBI Taxonomy" id="42067"/>
    <lineage>
        <taxon>Eukaryota</taxon>
        <taxon>Fungi</taxon>
        <taxon>Dikarya</taxon>
        <taxon>Ascomycota</taxon>
        <taxon>Taphrinomycotina</taxon>
        <taxon>Pneumocystomycetes</taxon>
        <taxon>Pneumocystaceae</taxon>
        <taxon>Pneumocystis</taxon>
    </lineage>
</organism>
<proteinExistence type="predicted"/>
<name>A0ACB7CGW3_9ASCO</name>
<keyword evidence="2" id="KW-1185">Reference proteome</keyword>
<evidence type="ECO:0000313" key="1">
    <source>
        <dbReference type="EMBL" id="KAG4306490.1"/>
    </source>
</evidence>
<comment type="caution">
    <text evidence="1">The sequence shown here is derived from an EMBL/GenBank/DDBJ whole genome shotgun (WGS) entry which is preliminary data.</text>
</comment>
<accession>A0ACB7CGW3</accession>
<gene>
    <name evidence="1" type="ORF">PORY_000478</name>
</gene>
<sequence length="719" mass="82862">MDLQDTSYEEQEESNNLINITAPYAPIDTGKLKEWRNRQRTLKVVIHPLLNMSISWISGTNIHTSSKTKNKKIYTFSPEESILYTLHTPSFFLNSYQINLSKKLSTYFEELQALYENLQLKFFDPKEIPLTPGQSLVPSFLNRICRSYKMATEEAINEYRNDDEMDQDILITLIDSYTLFHCVEAIYLKENDKSYSETVMEWVNRSDPQPLQDDGLAIMASRIPCLHPRFWSYVHKAALRGLFKQVISCLQQSGIESVEPKVSEVIDITIDILETFPSHKEPFNNESILKWRHWRGKVINSIRTLKLDSLEISSAFRYLFEIISGDRDAIFRESDTWQECVGALILLNDPLNCRTIKDVHKVYNSVINGEDSFIVDETLPIESACAALFSGNIPKAMTQALQIQSGLAAHISDLLLKFGILEEFQTTEYPLSLRDYLVLSYADQLITNPDTWKTALIYWKTVQEIGIERIKTVLPRIPLISDERTEEVLALCDQFSLDEEACIIASIWAKELEQKKKLGSAVLLYDRVNNVYQIDQINWFLFETSLVQGYPVDVDKLMESFLTSPYSSSSRSIASLLAPYATLNTFYQLKTEGKRCAAAHYLASLIKAVDIPKKYMLLLLAEMLYFLDDSLPRAFTMRDIFDCTAAIEEFQSLTFQEDYIQLFEKARSTKLYTKKSETLNVSENWRTKINKEMNERNVLELVRLQITKTIAKGFLQPDP</sequence>
<dbReference type="EMBL" id="JABTEG010000001">
    <property type="protein sequence ID" value="KAG4306490.1"/>
    <property type="molecule type" value="Genomic_DNA"/>
</dbReference>
<reference evidence="1 2" key="1">
    <citation type="journal article" date="2021" name="Commun. Biol.">
        <title>Genomic insights into the host specific adaptation of the Pneumocystis genus.</title>
        <authorList>
            <person name="Cisse O.H."/>
            <person name="Ma L."/>
            <person name="Dekker J.P."/>
            <person name="Khil P.P."/>
            <person name="Youn J.-H."/>
            <person name="Brenchley J.M."/>
            <person name="Blair R."/>
            <person name="Pahar B."/>
            <person name="Chabe M."/>
            <person name="Van Rompay K.K.A."/>
            <person name="Keesler R."/>
            <person name="Sukura A."/>
            <person name="Hirsch V."/>
            <person name="Kutty G."/>
            <person name="Liu Y."/>
            <person name="Peng L."/>
            <person name="Chen J."/>
            <person name="Song J."/>
            <person name="Weissenbacher-Lang C."/>
            <person name="Xu J."/>
            <person name="Upham N.S."/>
            <person name="Stajich J.E."/>
            <person name="Cuomo C.A."/>
            <person name="Cushion M.T."/>
            <person name="Kovacs J.A."/>
        </authorList>
    </citation>
    <scope>NUCLEOTIDE SEQUENCE [LARGE SCALE GENOMIC DNA]</scope>
    <source>
        <strain evidence="1 2">RABM</strain>
    </source>
</reference>
<dbReference type="Proteomes" id="UP000768646">
    <property type="component" value="Unassembled WGS sequence"/>
</dbReference>
<evidence type="ECO:0000313" key="2">
    <source>
        <dbReference type="Proteomes" id="UP000768646"/>
    </source>
</evidence>
<protein>
    <submittedName>
        <fullName evidence="1">Uncharacterized protein</fullName>
    </submittedName>
</protein>